<dbReference type="InterPro" id="IPR029045">
    <property type="entry name" value="ClpP/crotonase-like_dom_sf"/>
</dbReference>
<accession>A0A485M5T5</accession>
<comment type="similarity">
    <text evidence="1">Belongs to the peptidase S41A family.</text>
</comment>
<sequence>MGYFNAGARSRGLRWFTVLAVIAIVLVVTAGGLLASNYQHFGNLIKVISLVRTQYLHPVDSTQLVDGAIKGIVDSLNDPYSVYLEPKTFSQLREQIKGSFGGLGILVGVKEEYLTVVRVYKETPAAREGIETGDVIIRINEFDARGIDLETAINLMRGEVGSKVTLTIDRQGVTKDFTLVREEISVPTVEGQRIPGTDIGYLIISQFTERTGEEMDETLARLQNEPLKGLILDLRDNPGGELTAAVNVAKNFIPKGPIVYIDYRFGRDREFSSEGRTLQLPLVVLINERSASAAEILAGAVKDTGAGTLVGAKTFGKGVVQTVFPLDNGAGLKLTTARYLTPDRNDIHQIGVEPDIPVESPADRSRDSQLEQAIEVMKQKTAG</sequence>
<dbReference type="Gene3D" id="3.30.750.44">
    <property type="match status" value="1"/>
</dbReference>
<keyword evidence="2 7" id="KW-0645">Protease</keyword>
<evidence type="ECO:0000259" key="6">
    <source>
        <dbReference type="PROSITE" id="PS50106"/>
    </source>
</evidence>
<dbReference type="GO" id="GO:0004252">
    <property type="term" value="F:serine-type endopeptidase activity"/>
    <property type="evidence" value="ECO:0007669"/>
    <property type="project" value="UniProtKB-EC"/>
</dbReference>
<dbReference type="InterPro" id="IPR055210">
    <property type="entry name" value="CtpA/B_N"/>
</dbReference>
<dbReference type="AlphaFoldDB" id="A0A485M5T5"/>
<evidence type="ECO:0000313" key="7">
    <source>
        <dbReference type="EMBL" id="VFU18032.1"/>
    </source>
</evidence>
<dbReference type="PANTHER" id="PTHR32060:SF30">
    <property type="entry name" value="CARBOXY-TERMINAL PROCESSING PROTEASE CTPA"/>
    <property type="match status" value="1"/>
</dbReference>
<evidence type="ECO:0000256" key="1">
    <source>
        <dbReference type="ARBA" id="ARBA00009179"/>
    </source>
</evidence>
<dbReference type="EMBL" id="CAADRN010000319">
    <property type="protein sequence ID" value="VFU18032.1"/>
    <property type="molecule type" value="Genomic_DNA"/>
</dbReference>
<dbReference type="GO" id="GO:0007165">
    <property type="term" value="P:signal transduction"/>
    <property type="evidence" value="ECO:0007669"/>
    <property type="project" value="TreeGrafter"/>
</dbReference>
<evidence type="ECO:0000256" key="4">
    <source>
        <dbReference type="ARBA" id="ARBA00022825"/>
    </source>
</evidence>
<dbReference type="CDD" id="cd06782">
    <property type="entry name" value="cpPDZ_CPP-like"/>
    <property type="match status" value="1"/>
</dbReference>
<reference evidence="7" key="1">
    <citation type="submission" date="2019-03" db="EMBL/GenBank/DDBJ databases">
        <authorList>
            <person name="Hao L."/>
        </authorList>
    </citation>
    <scope>NUCLEOTIDE SEQUENCE</scope>
</reference>
<dbReference type="Pfam" id="PF13180">
    <property type="entry name" value="PDZ_2"/>
    <property type="match status" value="1"/>
</dbReference>
<keyword evidence="5" id="KW-0812">Transmembrane</keyword>
<dbReference type="PROSITE" id="PS50106">
    <property type="entry name" value="PDZ"/>
    <property type="match status" value="1"/>
</dbReference>
<protein>
    <submittedName>
        <fullName evidence="7">Carboxy-terminal processing protease CtpB</fullName>
        <ecNumber evidence="7">3.4.21.102</ecNumber>
    </submittedName>
</protein>
<keyword evidence="5" id="KW-0472">Membrane</keyword>
<dbReference type="GO" id="GO:0030288">
    <property type="term" value="C:outer membrane-bounded periplasmic space"/>
    <property type="evidence" value="ECO:0007669"/>
    <property type="project" value="TreeGrafter"/>
</dbReference>
<dbReference type="SMART" id="SM00228">
    <property type="entry name" value="PDZ"/>
    <property type="match status" value="1"/>
</dbReference>
<dbReference type="SUPFAM" id="SSF52096">
    <property type="entry name" value="ClpP/crotonase"/>
    <property type="match status" value="1"/>
</dbReference>
<dbReference type="Gene3D" id="3.90.226.10">
    <property type="entry name" value="2-enoyl-CoA Hydratase, Chain A, domain 1"/>
    <property type="match status" value="1"/>
</dbReference>
<gene>
    <name evidence="7" type="primary">ctpB</name>
    <name evidence="7" type="ORF">SCFA_3860002</name>
</gene>
<dbReference type="GO" id="GO:0006508">
    <property type="term" value="P:proteolysis"/>
    <property type="evidence" value="ECO:0007669"/>
    <property type="project" value="UniProtKB-KW"/>
</dbReference>
<keyword evidence="5" id="KW-1133">Transmembrane helix</keyword>
<dbReference type="PANTHER" id="PTHR32060">
    <property type="entry name" value="TAIL-SPECIFIC PROTEASE"/>
    <property type="match status" value="1"/>
</dbReference>
<keyword evidence="3 7" id="KW-0378">Hydrolase</keyword>
<evidence type="ECO:0000256" key="3">
    <source>
        <dbReference type="ARBA" id="ARBA00022801"/>
    </source>
</evidence>
<dbReference type="Pfam" id="PF03572">
    <property type="entry name" value="Peptidase_S41"/>
    <property type="match status" value="1"/>
</dbReference>
<dbReference type="NCBIfam" id="TIGR00225">
    <property type="entry name" value="prc"/>
    <property type="match status" value="1"/>
</dbReference>
<feature type="transmembrane region" description="Helical" evidence="5">
    <location>
        <begin position="12"/>
        <end position="35"/>
    </location>
</feature>
<dbReference type="InterPro" id="IPR004447">
    <property type="entry name" value="Peptidase_S41A"/>
</dbReference>
<organism evidence="7">
    <name type="scientific">anaerobic digester metagenome</name>
    <dbReference type="NCBI Taxonomy" id="1263854"/>
    <lineage>
        <taxon>unclassified sequences</taxon>
        <taxon>metagenomes</taxon>
        <taxon>ecological metagenomes</taxon>
    </lineage>
</organism>
<dbReference type="SUPFAM" id="SSF50156">
    <property type="entry name" value="PDZ domain-like"/>
    <property type="match status" value="1"/>
</dbReference>
<feature type="domain" description="PDZ" evidence="6">
    <location>
        <begin position="89"/>
        <end position="157"/>
    </location>
</feature>
<dbReference type="SMART" id="SM00245">
    <property type="entry name" value="TSPc"/>
    <property type="match status" value="1"/>
</dbReference>
<name>A0A485M5T5_9ZZZZ</name>
<evidence type="ECO:0000256" key="5">
    <source>
        <dbReference type="SAM" id="Phobius"/>
    </source>
</evidence>
<dbReference type="CDD" id="cd07560">
    <property type="entry name" value="Peptidase_S41_CPP"/>
    <property type="match status" value="1"/>
</dbReference>
<dbReference type="InterPro" id="IPR036034">
    <property type="entry name" value="PDZ_sf"/>
</dbReference>
<proteinExistence type="inferred from homology"/>
<dbReference type="EC" id="3.4.21.102" evidence="7"/>
<keyword evidence="4" id="KW-0720">Serine protease</keyword>
<dbReference type="Pfam" id="PF22694">
    <property type="entry name" value="CtpB_N-like"/>
    <property type="match status" value="1"/>
</dbReference>
<dbReference type="InterPro" id="IPR001478">
    <property type="entry name" value="PDZ"/>
</dbReference>
<evidence type="ECO:0000256" key="2">
    <source>
        <dbReference type="ARBA" id="ARBA00022670"/>
    </source>
</evidence>
<dbReference type="InterPro" id="IPR005151">
    <property type="entry name" value="Tail-specific_protease"/>
</dbReference>
<dbReference type="Gene3D" id="2.30.42.10">
    <property type="match status" value="1"/>
</dbReference>